<proteinExistence type="inferred from homology"/>
<evidence type="ECO:0000256" key="7">
    <source>
        <dbReference type="SAM" id="MobiDB-lite"/>
    </source>
</evidence>
<keyword evidence="6" id="KW-0175">Coiled coil</keyword>
<reference evidence="9" key="1">
    <citation type="submission" date="2022-07" db="EMBL/GenBank/DDBJ databases">
        <title>The genome of Lyophyllum shimeji provides insight into the initial evolution of ectomycorrhizal fungal genome.</title>
        <authorList>
            <person name="Kobayashi Y."/>
            <person name="Shibata T."/>
            <person name="Hirakawa H."/>
            <person name="Shigenobu S."/>
            <person name="Nishiyama T."/>
            <person name="Yamada A."/>
            <person name="Hasebe M."/>
            <person name="Kawaguchi M."/>
        </authorList>
    </citation>
    <scope>NUCLEOTIDE SEQUENCE</scope>
    <source>
        <strain evidence="9">AT787</strain>
    </source>
</reference>
<organism evidence="9 10">
    <name type="scientific">Lyophyllum shimeji</name>
    <name type="common">Hon-shimeji</name>
    <name type="synonym">Tricholoma shimeji</name>
    <dbReference type="NCBI Taxonomy" id="47721"/>
    <lineage>
        <taxon>Eukaryota</taxon>
        <taxon>Fungi</taxon>
        <taxon>Dikarya</taxon>
        <taxon>Basidiomycota</taxon>
        <taxon>Agaricomycotina</taxon>
        <taxon>Agaricomycetes</taxon>
        <taxon>Agaricomycetidae</taxon>
        <taxon>Agaricales</taxon>
        <taxon>Tricholomatineae</taxon>
        <taxon>Lyophyllaceae</taxon>
        <taxon>Lyophyllum</taxon>
    </lineage>
</organism>
<feature type="domain" description="MSP" evidence="8">
    <location>
        <begin position="2"/>
        <end position="116"/>
    </location>
</feature>
<dbReference type="GO" id="GO:0005789">
    <property type="term" value="C:endoplasmic reticulum membrane"/>
    <property type="evidence" value="ECO:0007669"/>
    <property type="project" value="InterPro"/>
</dbReference>
<gene>
    <name evidence="9" type="primary">SCS2</name>
    <name evidence="9" type="ORF">LshimejAT787_0409350</name>
</gene>
<evidence type="ECO:0000313" key="10">
    <source>
        <dbReference type="Proteomes" id="UP001063166"/>
    </source>
</evidence>
<dbReference type="InterPro" id="IPR016763">
    <property type="entry name" value="VAP"/>
</dbReference>
<dbReference type="PIRSF" id="PIRSF019693">
    <property type="entry name" value="VAMP-associated"/>
    <property type="match status" value="1"/>
</dbReference>
<dbReference type="PANTHER" id="PTHR10809">
    <property type="entry name" value="VESICLE-ASSOCIATED MEMBRANE PROTEIN-ASSOCIATED PROTEIN"/>
    <property type="match status" value="1"/>
</dbReference>
<dbReference type="AlphaFoldDB" id="A0A9P3UKB0"/>
<name>A0A9P3UKB0_LYOSH</name>
<evidence type="ECO:0000313" key="9">
    <source>
        <dbReference type="EMBL" id="GLB37884.1"/>
    </source>
</evidence>
<comment type="similarity">
    <text evidence="2">Belongs to the VAMP-associated protein (VAP) (TC 9.B.17) family.</text>
</comment>
<dbReference type="InterPro" id="IPR013783">
    <property type="entry name" value="Ig-like_fold"/>
</dbReference>
<evidence type="ECO:0000256" key="6">
    <source>
        <dbReference type="SAM" id="Coils"/>
    </source>
</evidence>
<keyword evidence="5" id="KW-0472">Membrane</keyword>
<dbReference type="Proteomes" id="UP001063166">
    <property type="component" value="Unassembled WGS sequence"/>
</dbReference>
<feature type="coiled-coil region" evidence="6">
    <location>
        <begin position="197"/>
        <end position="231"/>
    </location>
</feature>
<keyword evidence="3" id="KW-0812">Transmembrane</keyword>
<keyword evidence="4" id="KW-1133">Transmembrane helix</keyword>
<dbReference type="Pfam" id="PF00635">
    <property type="entry name" value="Motile_Sperm"/>
    <property type="match status" value="1"/>
</dbReference>
<comment type="subcellular location">
    <subcellularLocation>
        <location evidence="1">Membrane</location>
        <topology evidence="1">Single-pass type IV membrane protein</topology>
    </subcellularLocation>
</comment>
<dbReference type="EMBL" id="BRPK01000004">
    <property type="protein sequence ID" value="GLB37884.1"/>
    <property type="molecule type" value="Genomic_DNA"/>
</dbReference>
<evidence type="ECO:0000256" key="3">
    <source>
        <dbReference type="ARBA" id="ARBA00022692"/>
    </source>
</evidence>
<accession>A0A9P3UKB0</accession>
<evidence type="ECO:0000256" key="4">
    <source>
        <dbReference type="ARBA" id="ARBA00022989"/>
    </source>
</evidence>
<evidence type="ECO:0000259" key="8">
    <source>
        <dbReference type="PROSITE" id="PS50202"/>
    </source>
</evidence>
<dbReference type="GO" id="GO:0005886">
    <property type="term" value="C:plasma membrane"/>
    <property type="evidence" value="ECO:0007669"/>
    <property type="project" value="TreeGrafter"/>
</dbReference>
<sequence>MALVFTPDSSLKFKGPFTQRNECHWIIANPHALATTFKVKTTAPKRYYVRPNGGRIEPGASVDVLVIMEALAEEPPPGTACKDKFLVESSLIPAKSKFHRLREIMGREGQVQLPEIHKRKFGAEYLFENSTIAAKDGDLQASNTALDSNPKAMTHRSQPSEAESCYSPALQDVPPAYSAVQDPETREEARLDSSLASAAESSRIAELSAQVEAAQREIERLEATVEAMSLHSTER</sequence>
<dbReference type="InterPro" id="IPR008962">
    <property type="entry name" value="PapD-like_sf"/>
</dbReference>
<protein>
    <submittedName>
        <fullName evidence="9">MSP (Major sperm protein) domain containing protein</fullName>
    </submittedName>
</protein>
<dbReference type="SUPFAM" id="SSF49354">
    <property type="entry name" value="PapD-like"/>
    <property type="match status" value="1"/>
</dbReference>
<evidence type="ECO:0000256" key="1">
    <source>
        <dbReference type="ARBA" id="ARBA00004211"/>
    </source>
</evidence>
<feature type="region of interest" description="Disordered" evidence="7">
    <location>
        <begin position="138"/>
        <end position="173"/>
    </location>
</feature>
<dbReference type="OrthoDB" id="264603at2759"/>
<dbReference type="GO" id="GO:0033149">
    <property type="term" value="F:FFAT motif binding"/>
    <property type="evidence" value="ECO:0007669"/>
    <property type="project" value="TreeGrafter"/>
</dbReference>
<dbReference type="InterPro" id="IPR000535">
    <property type="entry name" value="MSP_dom"/>
</dbReference>
<dbReference type="GO" id="GO:0061817">
    <property type="term" value="P:endoplasmic reticulum-plasma membrane tethering"/>
    <property type="evidence" value="ECO:0007669"/>
    <property type="project" value="TreeGrafter"/>
</dbReference>
<evidence type="ECO:0000256" key="2">
    <source>
        <dbReference type="ARBA" id="ARBA00008932"/>
    </source>
</evidence>
<dbReference type="Gene3D" id="2.60.40.10">
    <property type="entry name" value="Immunoglobulins"/>
    <property type="match status" value="1"/>
</dbReference>
<evidence type="ECO:0000256" key="5">
    <source>
        <dbReference type="ARBA" id="ARBA00023136"/>
    </source>
</evidence>
<dbReference type="PROSITE" id="PS50202">
    <property type="entry name" value="MSP"/>
    <property type="match status" value="1"/>
</dbReference>
<dbReference type="PANTHER" id="PTHR10809:SF6">
    <property type="entry name" value="AT11025P-RELATED"/>
    <property type="match status" value="1"/>
</dbReference>
<dbReference type="GO" id="GO:0090158">
    <property type="term" value="P:endoplasmic reticulum membrane organization"/>
    <property type="evidence" value="ECO:0007669"/>
    <property type="project" value="TreeGrafter"/>
</dbReference>
<comment type="caution">
    <text evidence="9">The sequence shown here is derived from an EMBL/GenBank/DDBJ whole genome shotgun (WGS) entry which is preliminary data.</text>
</comment>
<keyword evidence="10" id="KW-1185">Reference proteome</keyword>